<evidence type="ECO:0000256" key="1">
    <source>
        <dbReference type="SAM" id="MobiDB-lite"/>
    </source>
</evidence>
<evidence type="ECO:0000313" key="3">
    <source>
        <dbReference type="Proteomes" id="UP001194746"/>
    </source>
</evidence>
<feature type="region of interest" description="Disordered" evidence="1">
    <location>
        <begin position="78"/>
        <end position="139"/>
    </location>
</feature>
<gene>
    <name evidence="2" type="ORF">FE257_007100</name>
</gene>
<dbReference type="EMBL" id="VCAU01000034">
    <property type="protein sequence ID" value="KAF9889592.1"/>
    <property type="molecule type" value="Genomic_DNA"/>
</dbReference>
<feature type="region of interest" description="Disordered" evidence="1">
    <location>
        <begin position="264"/>
        <end position="292"/>
    </location>
</feature>
<name>A0AAD4CPY9_ASPNN</name>
<dbReference type="Proteomes" id="UP001194746">
    <property type="component" value="Unassembled WGS sequence"/>
</dbReference>
<reference evidence="2" key="1">
    <citation type="journal article" date="2019" name="Beilstein J. Org. Chem.">
        <title>Nanangenines: drimane sesquiterpenoids as the dominant metabolite cohort of a novel Australian fungus, Aspergillus nanangensis.</title>
        <authorList>
            <person name="Lacey H.J."/>
            <person name="Gilchrist C.L.M."/>
            <person name="Crombie A."/>
            <person name="Kalaitzis J.A."/>
            <person name="Vuong D."/>
            <person name="Rutledge P.J."/>
            <person name="Turner P."/>
            <person name="Pitt J.I."/>
            <person name="Lacey E."/>
            <person name="Chooi Y.H."/>
            <person name="Piggott A.M."/>
        </authorList>
    </citation>
    <scope>NUCLEOTIDE SEQUENCE</scope>
    <source>
        <strain evidence="2">MST-FP2251</strain>
    </source>
</reference>
<feature type="compositionally biased region" description="Basic residues" evidence="1">
    <location>
        <begin position="98"/>
        <end position="112"/>
    </location>
</feature>
<dbReference type="AlphaFoldDB" id="A0AAD4CPY9"/>
<keyword evidence="3" id="KW-1185">Reference proteome</keyword>
<reference evidence="2" key="2">
    <citation type="submission" date="2020-02" db="EMBL/GenBank/DDBJ databases">
        <authorList>
            <person name="Gilchrist C.L.M."/>
            <person name="Chooi Y.-H."/>
        </authorList>
    </citation>
    <scope>NUCLEOTIDE SEQUENCE</scope>
    <source>
        <strain evidence="2">MST-FP2251</strain>
    </source>
</reference>
<comment type="caution">
    <text evidence="2">The sequence shown here is derived from an EMBL/GenBank/DDBJ whole genome shotgun (WGS) entry which is preliminary data.</text>
</comment>
<organism evidence="2 3">
    <name type="scientific">Aspergillus nanangensis</name>
    <dbReference type="NCBI Taxonomy" id="2582783"/>
    <lineage>
        <taxon>Eukaryota</taxon>
        <taxon>Fungi</taxon>
        <taxon>Dikarya</taxon>
        <taxon>Ascomycota</taxon>
        <taxon>Pezizomycotina</taxon>
        <taxon>Eurotiomycetes</taxon>
        <taxon>Eurotiomycetidae</taxon>
        <taxon>Eurotiales</taxon>
        <taxon>Aspergillaceae</taxon>
        <taxon>Aspergillus</taxon>
        <taxon>Aspergillus subgen. Circumdati</taxon>
    </lineage>
</organism>
<accession>A0AAD4CPY9</accession>
<sequence length="503" mass="56764">MALAIAVVKHKPAHLHIKDYILQIRQCLKPTNELNHSQSQDQYFDSVLFWKQAFEKSEGEQSKLLDRIYDLERHNEALRLKTQSPNTNSEPDKEPLKRKGTTQRGACKRAKTKLSAAARAPLNQSASSRESPKNQDEYLEESTASFMRHVFMLQKAMQKRQGCSEIVHATAMLCKIISDDIHRSICQGQQPIPRPKKTSRVSQKAEFSSLFPEASGALHLLPQALKKLSGSENFIQEKGQLTYHIVHLYKSILDALHQHFEIIHEQTRPNPGSKSTRPTRKETKNVKPETSTDIALSPMNGIATMICQALNSMVLSLDVSCSAHYDLLEGFIFHVLGRVGRSLRLFVFRDARLHLGLTCDSSKLPLPSGMNSEVDERVLRVAEMEGRCLIWILERLLAMSSNALPVSTTRQMSSIPKNVPLLRRFKERLQGTLLQAVFDESAEWDKAILCPAQTLGPCDIKELRSSLPISDMSVPEWFTQEVWRLVGWDMLTTGFPSGDGCID</sequence>
<protein>
    <submittedName>
        <fullName evidence="2">Uncharacterized protein</fullName>
    </submittedName>
</protein>
<proteinExistence type="predicted"/>
<evidence type="ECO:0000313" key="2">
    <source>
        <dbReference type="EMBL" id="KAF9889592.1"/>
    </source>
</evidence>